<feature type="region of interest" description="Disordered" evidence="1">
    <location>
        <begin position="607"/>
        <end position="626"/>
    </location>
</feature>
<comment type="caution">
    <text evidence="2">The sequence shown here is derived from an EMBL/GenBank/DDBJ whole genome shotgun (WGS) entry which is preliminary data.</text>
</comment>
<reference evidence="2 3" key="1">
    <citation type="journal article" date="2018" name="Front. Microbiol.">
        <title>Prospects for Fungal Bioremediation of Acidic Radioactive Waste Sites: Characterization and Genome Sequence of Rhodotorula taiwanensis MD1149.</title>
        <authorList>
            <person name="Tkavc R."/>
            <person name="Matrosova V.Y."/>
            <person name="Grichenko O.E."/>
            <person name="Gostincar C."/>
            <person name="Volpe R.P."/>
            <person name="Klimenkova P."/>
            <person name="Gaidamakova E.K."/>
            <person name="Zhou C.E."/>
            <person name="Stewart B.J."/>
            <person name="Lyman M.G."/>
            <person name="Malfatti S.A."/>
            <person name="Rubinfeld B."/>
            <person name="Courtot M."/>
            <person name="Singh J."/>
            <person name="Dalgard C.L."/>
            <person name="Hamilton T."/>
            <person name="Frey K.G."/>
            <person name="Gunde-Cimerman N."/>
            <person name="Dugan L."/>
            <person name="Daly M.J."/>
        </authorList>
    </citation>
    <scope>NUCLEOTIDE SEQUENCE [LARGE SCALE GENOMIC DNA]</scope>
    <source>
        <strain evidence="2 3">MD1149</strain>
    </source>
</reference>
<organism evidence="2 3">
    <name type="scientific">Rhodotorula taiwanensis</name>
    <dbReference type="NCBI Taxonomy" id="741276"/>
    <lineage>
        <taxon>Eukaryota</taxon>
        <taxon>Fungi</taxon>
        <taxon>Dikarya</taxon>
        <taxon>Basidiomycota</taxon>
        <taxon>Pucciniomycotina</taxon>
        <taxon>Microbotryomycetes</taxon>
        <taxon>Sporidiobolales</taxon>
        <taxon>Sporidiobolaceae</taxon>
        <taxon>Rhodotorula</taxon>
    </lineage>
</organism>
<dbReference type="PANTHER" id="PTHR39214">
    <property type="entry name" value="MICROBODY (PEROXISOME) BIOGENESIS PROTEIN PEROXIN 8 (EUROFUNG)"/>
    <property type="match status" value="1"/>
</dbReference>
<evidence type="ECO:0000313" key="2">
    <source>
        <dbReference type="EMBL" id="POY71831.1"/>
    </source>
</evidence>
<accession>A0A2S5B541</accession>
<proteinExistence type="predicted"/>
<sequence length="757" mass="81512">MAAPDPTFLLQDLLSPPAEALQPRLLAQQVVLHLSTVPLERPHLALISLLARYTASSTALWDSSTLSRWDRCMLAYETFRQSTAYRLDAITRPPAESRARAGEDKARSGWTARKEVRTYLDEVCAGLWADMARTPGQASGFGAVDPLIRLAITSGILAALQDWKRRKERLWVGGSHALPRAERDVGRAWREYLQVSDAASDLEAAAWLAAQVVPSVAIERVAAEWPAPALLGCLSAALSRAFGDGYAFTDPPLAADLVIGPSGLAWSRESPSHTRITQLTSSPLFASLGSLSRAVGRVTEACALRARSADPGVAMAALPPIHSLSTSQLALASRLETGWAATPWADIVDENDLAPDTRVETAPWTLLKSLLFVQTMVYSSLLEVLAYSREGAGGPSTVQRTLATEAVRALSETYFIALRFGQAGFPAWRAVLAGLIDIVTAPSTSHSNPSAAAAAPSPAEELARSLEGPAGELRNGQHSHAIDRAKVTFWMNTVEQVAPALSDKYVEERVLPKCRPYLDDASYRDTFEAAHSVLLAIFMASKACANEVAPWYLTLVLRTYPSLLSVTQLRLAYSATVAAVSRTDDALAWWCIEELVDRIESLPVGAQATSQASDDAEKEDSPHVSPLDARALTLPRGAYLLSLSALLPAVSLPLLRPLLHQVERLVRQEPVENDGRAAIVEDVFQQVGTGMDAVKRKDATEWWLLHGADLRHAGPAERTVDTSPAGRPHRGPLDNARPAANGAASIASTRPAPSAKL</sequence>
<dbReference type="STRING" id="741276.A0A2S5B541"/>
<dbReference type="InterPro" id="IPR055334">
    <property type="entry name" value="PEX8-like"/>
</dbReference>
<dbReference type="AlphaFoldDB" id="A0A2S5B541"/>
<feature type="region of interest" description="Disordered" evidence="1">
    <location>
        <begin position="714"/>
        <end position="757"/>
    </location>
</feature>
<protein>
    <submittedName>
        <fullName evidence="2">Uncharacterized protein</fullName>
    </submittedName>
</protein>
<dbReference type="OrthoDB" id="2357318at2759"/>
<dbReference type="PANTHER" id="PTHR39214:SF1">
    <property type="entry name" value="MICROBODY (PEROXISOME) BIOGENESIS PROTEIN PEROXIN 8 (EUROFUNG)"/>
    <property type="match status" value="1"/>
</dbReference>
<dbReference type="EMBL" id="PJQD01000072">
    <property type="protein sequence ID" value="POY71831.1"/>
    <property type="molecule type" value="Genomic_DNA"/>
</dbReference>
<gene>
    <name evidence="2" type="ORF">BMF94_5192</name>
</gene>
<keyword evidence="3" id="KW-1185">Reference proteome</keyword>
<name>A0A2S5B541_9BASI</name>
<dbReference type="Proteomes" id="UP000237144">
    <property type="component" value="Unassembled WGS sequence"/>
</dbReference>
<evidence type="ECO:0000313" key="3">
    <source>
        <dbReference type="Proteomes" id="UP000237144"/>
    </source>
</evidence>
<evidence type="ECO:0000256" key="1">
    <source>
        <dbReference type="SAM" id="MobiDB-lite"/>
    </source>
</evidence>